<reference evidence="4 5" key="1">
    <citation type="journal article" date="2014" name="BMC Genomics">
        <title>Comparison of environmental and isolate Sulfobacillus genomes reveals diverse carbon, sulfur, nitrogen, and hydrogen metabolisms.</title>
        <authorList>
            <person name="Justice N.B."/>
            <person name="Norman A."/>
            <person name="Brown C.T."/>
            <person name="Singh A."/>
            <person name="Thomas B.C."/>
            <person name="Banfield J.F."/>
        </authorList>
    </citation>
    <scope>NUCLEOTIDE SEQUENCE [LARGE SCALE GENOMIC DNA]</scope>
    <source>
        <strain evidence="4">AMDSBA5</strain>
    </source>
</reference>
<comment type="similarity">
    <text evidence="1">Belongs to the HypE family.</text>
</comment>
<dbReference type="Proteomes" id="UP000242705">
    <property type="component" value="Unassembled WGS sequence"/>
</dbReference>
<proteinExistence type="inferred from homology"/>
<gene>
    <name evidence="4" type="primary">hypE</name>
    <name evidence="4" type="ORF">C7B47_03720</name>
</gene>
<dbReference type="CDD" id="cd02197">
    <property type="entry name" value="HypE"/>
    <property type="match status" value="1"/>
</dbReference>
<dbReference type="PANTHER" id="PTHR30303">
    <property type="entry name" value="HYDROGENASE ISOENZYMES FORMATION PROTEIN HYPE"/>
    <property type="match status" value="1"/>
</dbReference>
<dbReference type="InterPro" id="IPR010918">
    <property type="entry name" value="PurM-like_C_dom"/>
</dbReference>
<dbReference type="NCBIfam" id="TIGR02124">
    <property type="entry name" value="hypE"/>
    <property type="match status" value="1"/>
</dbReference>
<dbReference type="InterPro" id="IPR016188">
    <property type="entry name" value="PurM-like_N"/>
</dbReference>
<feature type="domain" description="PurM-like N-terminal" evidence="2">
    <location>
        <begin position="65"/>
        <end position="186"/>
    </location>
</feature>
<dbReference type="AlphaFoldDB" id="A0A1R0IV40"/>
<feature type="domain" description="PurM-like C-terminal" evidence="3">
    <location>
        <begin position="198"/>
        <end position="349"/>
    </location>
</feature>
<dbReference type="Pfam" id="PF02769">
    <property type="entry name" value="AIRS_C"/>
    <property type="match status" value="1"/>
</dbReference>
<dbReference type="PIRSF" id="PIRSF005644">
    <property type="entry name" value="Hdrgns_mtr_HypE"/>
    <property type="match status" value="1"/>
</dbReference>
<comment type="caution">
    <text evidence="4">The sequence shown here is derived from an EMBL/GenBank/DDBJ whole genome shotgun (WGS) entry which is preliminary data.</text>
</comment>
<evidence type="ECO:0000313" key="5">
    <source>
        <dbReference type="Proteomes" id="UP000242705"/>
    </source>
</evidence>
<dbReference type="SUPFAM" id="SSF55326">
    <property type="entry name" value="PurM N-terminal domain-like"/>
    <property type="match status" value="1"/>
</dbReference>
<dbReference type="InterPro" id="IPR011854">
    <property type="entry name" value="HypE"/>
</dbReference>
<evidence type="ECO:0000313" key="4">
    <source>
        <dbReference type="EMBL" id="PSR28739.1"/>
    </source>
</evidence>
<evidence type="ECO:0000256" key="1">
    <source>
        <dbReference type="ARBA" id="ARBA00006243"/>
    </source>
</evidence>
<dbReference type="RefSeq" id="WP_076005194.1">
    <property type="nucleotide sequence ID" value="NZ_MDZD01000002.1"/>
</dbReference>
<dbReference type="Gene3D" id="3.90.650.10">
    <property type="entry name" value="PurM-like C-terminal domain"/>
    <property type="match status" value="1"/>
</dbReference>
<accession>A0A1R0IV40</accession>
<protein>
    <submittedName>
        <fullName evidence="4">Hydrogenase expression/formation protein HypE</fullName>
    </submittedName>
</protein>
<dbReference type="EMBL" id="PXYX01000005">
    <property type="protein sequence ID" value="PSR28739.1"/>
    <property type="molecule type" value="Genomic_DNA"/>
</dbReference>
<name>A0A1R0IV40_SULTH</name>
<sequence>MGQVRRTQEEVLDNITKAQQARRRHMTLKQDIITMSHGAGGKSSHELIEGLIRPILANPVLDSLDDAAVLPLSRFVSLDNGNLPELAFTTDSYTVSPVKFPGGNIGDLAVNGTVNDLAMSGARPIALSLGLILEEGLPVALLREVLESIAAHAKELGISIVTGDTKVVPRGKGDGLYINTAGIGIVERTWPMGQHLIQPGDKVLISGSVGDHGIAVMLRREGLEMESEVQSDTQSLYDLVHHLFVHMGSAIHALKDPTRGGVATTLNEMAVSSDVAIKVYEDAVPVKESVRGACEILGLDPLTIANEGKMLVVVAKERADEALSLMRQHPKGQDARIIGEVQEEPRGMVFLQTLLGGTRVLDMLVGDPLPRIC</sequence>
<dbReference type="InterPro" id="IPR036921">
    <property type="entry name" value="PurM-like_N_sf"/>
</dbReference>
<dbReference type="PANTHER" id="PTHR30303:SF0">
    <property type="entry name" value="CARBAMOYL DEHYDRATASE HYPE"/>
    <property type="match status" value="1"/>
</dbReference>
<organism evidence="4 5">
    <name type="scientific">Sulfobacillus thermosulfidooxidans</name>
    <dbReference type="NCBI Taxonomy" id="28034"/>
    <lineage>
        <taxon>Bacteria</taxon>
        <taxon>Bacillati</taxon>
        <taxon>Bacillota</taxon>
        <taxon>Clostridia</taxon>
        <taxon>Eubacteriales</taxon>
        <taxon>Clostridiales Family XVII. Incertae Sedis</taxon>
        <taxon>Sulfobacillus</taxon>
    </lineage>
</organism>
<dbReference type="InterPro" id="IPR036676">
    <property type="entry name" value="PurM-like_C_sf"/>
</dbReference>
<evidence type="ECO:0000259" key="2">
    <source>
        <dbReference type="Pfam" id="PF00586"/>
    </source>
</evidence>
<dbReference type="Gene3D" id="3.30.1330.10">
    <property type="entry name" value="PurM-like, N-terminal domain"/>
    <property type="match status" value="1"/>
</dbReference>
<dbReference type="Pfam" id="PF00586">
    <property type="entry name" value="AIRS"/>
    <property type="match status" value="1"/>
</dbReference>
<dbReference type="GO" id="GO:0051604">
    <property type="term" value="P:protein maturation"/>
    <property type="evidence" value="ECO:0007669"/>
    <property type="project" value="TreeGrafter"/>
</dbReference>
<evidence type="ECO:0000259" key="3">
    <source>
        <dbReference type="Pfam" id="PF02769"/>
    </source>
</evidence>
<dbReference type="SUPFAM" id="SSF56042">
    <property type="entry name" value="PurM C-terminal domain-like"/>
    <property type="match status" value="1"/>
</dbReference>